<reference evidence="1 2" key="1">
    <citation type="submission" date="2006-03" db="EMBL/GenBank/DDBJ databases">
        <title>Complete sequence of Rhodopseudomonas palustris BisB5.</title>
        <authorList>
            <consortium name="US DOE Joint Genome Institute"/>
            <person name="Copeland A."/>
            <person name="Lucas S."/>
            <person name="Lapidus A."/>
            <person name="Barry K."/>
            <person name="Detter J.C."/>
            <person name="Glavina del Rio T."/>
            <person name="Hammon N."/>
            <person name="Israni S."/>
            <person name="Dalin E."/>
            <person name="Tice H."/>
            <person name="Pitluck S."/>
            <person name="Chain P."/>
            <person name="Malfatti S."/>
            <person name="Shin M."/>
            <person name="Vergez L."/>
            <person name="Schmutz J."/>
            <person name="Larimer F."/>
            <person name="Land M."/>
            <person name="Hauser L."/>
            <person name="Pelletier D.A."/>
            <person name="Kyrpides N."/>
            <person name="Lykidis A."/>
            <person name="Oda Y."/>
            <person name="Harwood C.S."/>
            <person name="Richardson P."/>
        </authorList>
    </citation>
    <scope>NUCLEOTIDE SEQUENCE [LARGE SCALE GENOMIC DNA]</scope>
    <source>
        <strain evidence="1 2">BisB5</strain>
    </source>
</reference>
<dbReference type="InterPro" id="IPR029063">
    <property type="entry name" value="SAM-dependent_MTases_sf"/>
</dbReference>
<evidence type="ECO:0000313" key="1">
    <source>
        <dbReference type="EMBL" id="ABE37994.1"/>
    </source>
</evidence>
<keyword evidence="1" id="KW-0489">Methyltransferase</keyword>
<gene>
    <name evidence="1" type="ordered locus">RPD_0756</name>
</gene>
<dbReference type="Gene3D" id="3.40.50.150">
    <property type="entry name" value="Vaccinia Virus protein VP39"/>
    <property type="match status" value="1"/>
</dbReference>
<dbReference type="GO" id="GO:0032259">
    <property type="term" value="P:methylation"/>
    <property type="evidence" value="ECO:0007669"/>
    <property type="project" value="UniProtKB-KW"/>
</dbReference>
<dbReference type="AlphaFoldDB" id="Q13D45"/>
<organism evidence="1 2">
    <name type="scientific">Rhodopseudomonas palustris (strain BisB5)</name>
    <dbReference type="NCBI Taxonomy" id="316057"/>
    <lineage>
        <taxon>Bacteria</taxon>
        <taxon>Pseudomonadati</taxon>
        <taxon>Pseudomonadota</taxon>
        <taxon>Alphaproteobacteria</taxon>
        <taxon>Hyphomicrobiales</taxon>
        <taxon>Nitrobacteraceae</taxon>
        <taxon>Rhodopseudomonas</taxon>
    </lineage>
</organism>
<keyword evidence="1" id="KW-0808">Transferase</keyword>
<name>Q13D45_RHOPS</name>
<evidence type="ECO:0000313" key="2">
    <source>
        <dbReference type="Proteomes" id="UP000001818"/>
    </source>
</evidence>
<dbReference type="BioCyc" id="RPAL316057:RPD_RS22460-MONOMER"/>
<accession>Q13D45</accession>
<dbReference type="Pfam" id="PF13489">
    <property type="entry name" value="Methyltransf_23"/>
    <property type="match status" value="1"/>
</dbReference>
<dbReference type="KEGG" id="rpd:RPD_0756"/>
<dbReference type="SUPFAM" id="SSF53335">
    <property type="entry name" value="S-adenosyl-L-methionine-dependent methyltransferases"/>
    <property type="match status" value="1"/>
</dbReference>
<dbReference type="CDD" id="cd02440">
    <property type="entry name" value="AdoMet_MTases"/>
    <property type="match status" value="1"/>
</dbReference>
<proteinExistence type="predicted"/>
<protein>
    <submittedName>
        <fullName evidence="1">Methyltransferase type 11</fullName>
    </submittedName>
</protein>
<dbReference type="eggNOG" id="COG2227">
    <property type="taxonomic scope" value="Bacteria"/>
</dbReference>
<dbReference type="GO" id="GO:0008168">
    <property type="term" value="F:methyltransferase activity"/>
    <property type="evidence" value="ECO:0007669"/>
    <property type="project" value="UniProtKB-KW"/>
</dbReference>
<sequence length="289" mass="31381">MECSFCGSELIDIVFVGEVHKVDHTFGPFDLARCRHCGSLCTLNAPTPARLASFYRDYHLHRPNWYNAASANGALDAQYSFYARYTANALASSNDEWVDIGSGHGEVANLLSDYRPSSRGAAVDIGERSAGLSSKVEYYPRDLNAEGWATQLGRQFDMVFSVAVWEHVRSPLSFATECLSLVRSGGTLLLIAPDYGSVAATLLGRRWPYFEPGEHLSIPSRLGAVDCLKLAAGSLGHSDARVRSRSLWVGYSASYLFSVLGMRAIANMIPPKIAVPLPTGILVATVDLA</sequence>
<dbReference type="HOGENOM" id="CLU_068669_0_0_5"/>
<dbReference type="STRING" id="316057.RPD_0756"/>
<dbReference type="Proteomes" id="UP000001818">
    <property type="component" value="Chromosome"/>
</dbReference>
<dbReference type="EMBL" id="CP000283">
    <property type="protein sequence ID" value="ABE37994.1"/>
    <property type="molecule type" value="Genomic_DNA"/>
</dbReference>